<evidence type="ECO:0000313" key="1">
    <source>
        <dbReference type="EMBL" id="ELK29801.1"/>
    </source>
</evidence>
<name>L5LUN3_MYODS</name>
<reference evidence="2" key="1">
    <citation type="journal article" date="2013" name="Science">
        <title>Comparative analysis of bat genomes provides insight into the evolution of flight and immunity.</title>
        <authorList>
            <person name="Zhang G."/>
            <person name="Cowled C."/>
            <person name="Shi Z."/>
            <person name="Huang Z."/>
            <person name="Bishop-Lilly K.A."/>
            <person name="Fang X."/>
            <person name="Wynne J.W."/>
            <person name="Xiong Z."/>
            <person name="Baker M.L."/>
            <person name="Zhao W."/>
            <person name="Tachedjian M."/>
            <person name="Zhu Y."/>
            <person name="Zhou P."/>
            <person name="Jiang X."/>
            <person name="Ng J."/>
            <person name="Yang L."/>
            <person name="Wu L."/>
            <person name="Xiao J."/>
            <person name="Feng Y."/>
            <person name="Chen Y."/>
            <person name="Sun X."/>
            <person name="Zhang Y."/>
            <person name="Marsh G.A."/>
            <person name="Crameri G."/>
            <person name="Broder C.C."/>
            <person name="Frey K.G."/>
            <person name="Wang L.F."/>
            <person name="Wang J."/>
        </authorList>
    </citation>
    <scope>NUCLEOTIDE SEQUENCE [LARGE SCALE GENOMIC DNA]</scope>
</reference>
<keyword evidence="2" id="KW-1185">Reference proteome</keyword>
<organism evidence="1 2">
    <name type="scientific">Myotis davidii</name>
    <name type="common">David's myotis</name>
    <dbReference type="NCBI Taxonomy" id="225400"/>
    <lineage>
        <taxon>Eukaryota</taxon>
        <taxon>Metazoa</taxon>
        <taxon>Chordata</taxon>
        <taxon>Craniata</taxon>
        <taxon>Vertebrata</taxon>
        <taxon>Euteleostomi</taxon>
        <taxon>Mammalia</taxon>
        <taxon>Eutheria</taxon>
        <taxon>Laurasiatheria</taxon>
        <taxon>Chiroptera</taxon>
        <taxon>Yangochiroptera</taxon>
        <taxon>Vespertilionidae</taxon>
        <taxon>Myotis</taxon>
    </lineage>
</organism>
<sequence>MVASSLQDPPTRSLLPPLDACRPCSAASGLTELTLKAGKWVRDRCGTEAYSAASQCYCPWAQPRLGPLERRVLQLHRRCRTREQPLRGPVHSSLADRNE</sequence>
<accession>L5LUN3</accession>
<evidence type="ECO:0000313" key="2">
    <source>
        <dbReference type="Proteomes" id="UP000010556"/>
    </source>
</evidence>
<proteinExistence type="predicted"/>
<protein>
    <submittedName>
        <fullName evidence="1">Uncharacterized protein</fullName>
    </submittedName>
</protein>
<dbReference type="EMBL" id="KB107573">
    <property type="protein sequence ID" value="ELK29801.1"/>
    <property type="molecule type" value="Genomic_DNA"/>
</dbReference>
<dbReference type="AlphaFoldDB" id="L5LUN3"/>
<dbReference type="Proteomes" id="UP000010556">
    <property type="component" value="Unassembled WGS sequence"/>
</dbReference>
<gene>
    <name evidence="1" type="ORF">MDA_GLEAN10002633</name>
</gene>